<gene>
    <name evidence="1" type="ORF">FIV36_06010</name>
</gene>
<dbReference type="AlphaFoldDB" id="A0A5C5QKZ0"/>
<protein>
    <submittedName>
        <fullName evidence="1">Uncharacterized protein</fullName>
    </submittedName>
</protein>
<proteinExistence type="predicted"/>
<dbReference type="OrthoDB" id="6630718at2"/>
<dbReference type="GeneID" id="78557612"/>
<dbReference type="Proteomes" id="UP000317951">
    <property type="component" value="Unassembled WGS sequence"/>
</dbReference>
<comment type="caution">
    <text evidence="1">The sequence shown here is derived from an EMBL/GenBank/DDBJ whole genome shotgun (WGS) entry which is preliminary data.</text>
</comment>
<dbReference type="RefSeq" id="WP_130926063.1">
    <property type="nucleotide sequence ID" value="NZ_LT629689.1"/>
</dbReference>
<evidence type="ECO:0000313" key="1">
    <source>
        <dbReference type="EMBL" id="TWS05929.1"/>
    </source>
</evidence>
<name>A0A5C5QKZ0_9PSED</name>
<evidence type="ECO:0000313" key="2">
    <source>
        <dbReference type="Proteomes" id="UP000317951"/>
    </source>
</evidence>
<reference evidence="1 2" key="1">
    <citation type="submission" date="2019-06" db="EMBL/GenBank/DDBJ databases">
        <title>Pseudomonas bimorpha sp. nov. isolated from bovine raw milk and skim milk concentrate.</title>
        <authorList>
            <person name="Hofmann K."/>
            <person name="Huptas C."/>
            <person name="Doll E."/>
            <person name="Scherer S."/>
            <person name="Wenning M."/>
        </authorList>
    </citation>
    <scope>NUCLEOTIDE SEQUENCE [LARGE SCALE GENOMIC DNA]</scope>
    <source>
        <strain evidence="1 2">DSM 17835</strain>
    </source>
</reference>
<accession>A0A5C5QKZ0</accession>
<organism evidence="1 2">
    <name type="scientific">Pseudomonas extremaustralis</name>
    <dbReference type="NCBI Taxonomy" id="359110"/>
    <lineage>
        <taxon>Bacteria</taxon>
        <taxon>Pseudomonadati</taxon>
        <taxon>Pseudomonadota</taxon>
        <taxon>Gammaproteobacteria</taxon>
        <taxon>Pseudomonadales</taxon>
        <taxon>Pseudomonadaceae</taxon>
        <taxon>Pseudomonas</taxon>
    </lineage>
</organism>
<sequence>MSVINGRMVVFLTSLGVSLDSYSAGFSLCAPDELIIASCQLEEAKSRTVSFCASADRAMVSYRFGLSTNVEINSVFFSDRTLSRWVDLATYTVYLGFRRGEYSYVFGVPQERPGAKSFLDVFKDNKAIMSAKCTDNSFGEKDIRSSAIKEVADEFVRGYGFVFPPNDIAEH</sequence>
<dbReference type="EMBL" id="VFET01000004">
    <property type="protein sequence ID" value="TWS05929.1"/>
    <property type="molecule type" value="Genomic_DNA"/>
</dbReference>